<dbReference type="PANTHER" id="PTHR33545">
    <property type="entry name" value="UPF0750 MEMBRANE PROTEIN YITT-RELATED"/>
    <property type="match status" value="1"/>
</dbReference>
<keyword evidence="2" id="KW-1003">Cell membrane</keyword>
<evidence type="ECO:0000256" key="1">
    <source>
        <dbReference type="ARBA" id="ARBA00004651"/>
    </source>
</evidence>
<dbReference type="Pfam" id="PF02588">
    <property type="entry name" value="YitT_membrane"/>
    <property type="match status" value="1"/>
</dbReference>
<evidence type="ECO:0000313" key="8">
    <source>
        <dbReference type="EMBL" id="SFU41443.1"/>
    </source>
</evidence>
<evidence type="ECO:0000256" key="4">
    <source>
        <dbReference type="ARBA" id="ARBA00022989"/>
    </source>
</evidence>
<reference evidence="8 9" key="1">
    <citation type="submission" date="2016-10" db="EMBL/GenBank/DDBJ databases">
        <authorList>
            <person name="de Groot N.N."/>
        </authorList>
    </citation>
    <scope>NUCLEOTIDE SEQUENCE [LARGE SCALE GENOMIC DNA]</scope>
    <source>
        <strain evidence="8 9">KHGC13</strain>
    </source>
</reference>
<dbReference type="InterPro" id="IPR015867">
    <property type="entry name" value="N-reg_PII/ATP_PRibTrfase_C"/>
</dbReference>
<accession>A0A1I7FZ69</accession>
<dbReference type="AlphaFoldDB" id="A0A1I7FZ69"/>
<dbReference type="Proteomes" id="UP000198817">
    <property type="component" value="Unassembled WGS sequence"/>
</dbReference>
<evidence type="ECO:0000256" key="6">
    <source>
        <dbReference type="SAM" id="Phobius"/>
    </source>
</evidence>
<dbReference type="InterPro" id="IPR003740">
    <property type="entry name" value="YitT"/>
</dbReference>
<dbReference type="STRING" id="155865.SAMN05216515_10494"/>
<dbReference type="GO" id="GO:0005886">
    <property type="term" value="C:plasma membrane"/>
    <property type="evidence" value="ECO:0007669"/>
    <property type="project" value="UniProtKB-SubCell"/>
</dbReference>
<proteinExistence type="predicted"/>
<feature type="transmembrane region" description="Helical" evidence="6">
    <location>
        <begin position="155"/>
        <end position="176"/>
    </location>
</feature>
<evidence type="ECO:0000256" key="3">
    <source>
        <dbReference type="ARBA" id="ARBA00022692"/>
    </source>
</evidence>
<dbReference type="Gene3D" id="3.30.70.120">
    <property type="match status" value="1"/>
</dbReference>
<dbReference type="PANTHER" id="PTHR33545:SF5">
    <property type="entry name" value="UPF0750 MEMBRANE PROTEIN YITT"/>
    <property type="match status" value="1"/>
</dbReference>
<organism evidence="8 9">
    <name type="scientific">Eubacterium pyruvativorans</name>
    <dbReference type="NCBI Taxonomy" id="155865"/>
    <lineage>
        <taxon>Bacteria</taxon>
        <taxon>Bacillati</taxon>
        <taxon>Bacillota</taxon>
        <taxon>Clostridia</taxon>
        <taxon>Eubacteriales</taxon>
        <taxon>Eubacteriaceae</taxon>
        <taxon>Eubacterium</taxon>
    </lineage>
</organism>
<evidence type="ECO:0000256" key="2">
    <source>
        <dbReference type="ARBA" id="ARBA00022475"/>
    </source>
</evidence>
<protein>
    <submittedName>
        <fullName evidence="8">Uncharacterized membrane-anchored protein YitT, contains DUF161 and DUF2179 domains</fullName>
    </submittedName>
</protein>
<sequence length="310" mass="33762">MTESQEKAGVLGTLLPYLEIVVGGALSAACMGFFVIPQHFAAGGVTGLSVILESVLPVKLSVIVLILNVILFILGWILVGRKFIMKTFILTLLYPLMLEFYQHIHLFDVMGRDPLLSAVIGAVILGVGSGLVLRGGGSGGGFDILGVICYKYFKVPVSLVMYICDCTVIIIQAVMSQSVMKTVYGIIVILLGDLLVNKVLTYGRSESQMIILSEKYEDIRMALLVQQDVGMTFLNAESGYKRHDLKVILAIVPYGKIEPIRKQIQSIDRTAFVVVSDVHSVSGRGFTLGRTAADEPLLYGGKTENRKESK</sequence>
<evidence type="ECO:0000256" key="5">
    <source>
        <dbReference type="ARBA" id="ARBA00023136"/>
    </source>
</evidence>
<name>A0A1I7FZ69_9FIRM</name>
<feature type="transmembrane region" description="Helical" evidence="6">
    <location>
        <begin position="116"/>
        <end position="134"/>
    </location>
</feature>
<feature type="transmembrane region" description="Helical" evidence="6">
    <location>
        <begin position="60"/>
        <end position="80"/>
    </location>
</feature>
<dbReference type="PIRSF" id="PIRSF006483">
    <property type="entry name" value="Membrane_protein_YitT"/>
    <property type="match status" value="1"/>
</dbReference>
<feature type="transmembrane region" description="Helical" evidence="6">
    <location>
        <begin position="20"/>
        <end position="40"/>
    </location>
</feature>
<keyword evidence="3 6" id="KW-0812">Transmembrane</keyword>
<evidence type="ECO:0000259" key="7">
    <source>
        <dbReference type="Pfam" id="PF10035"/>
    </source>
</evidence>
<keyword evidence="5 6" id="KW-0472">Membrane</keyword>
<keyword evidence="4 6" id="KW-1133">Transmembrane helix</keyword>
<dbReference type="Pfam" id="PF10035">
    <property type="entry name" value="DUF2179"/>
    <property type="match status" value="1"/>
</dbReference>
<keyword evidence="9" id="KW-1185">Reference proteome</keyword>
<dbReference type="OrthoDB" id="1758221at2"/>
<dbReference type="PROSITE" id="PS51257">
    <property type="entry name" value="PROKAR_LIPOPROTEIN"/>
    <property type="match status" value="1"/>
</dbReference>
<gene>
    <name evidence="8" type="ORF">SAMN05216508_10437</name>
</gene>
<evidence type="ECO:0000313" key="9">
    <source>
        <dbReference type="Proteomes" id="UP000198817"/>
    </source>
</evidence>
<comment type="subcellular location">
    <subcellularLocation>
        <location evidence="1">Cell membrane</location>
        <topology evidence="1">Multi-pass membrane protein</topology>
    </subcellularLocation>
</comment>
<dbReference type="InterPro" id="IPR051461">
    <property type="entry name" value="UPF0750_membrane"/>
</dbReference>
<dbReference type="InterPro" id="IPR019264">
    <property type="entry name" value="DUF2179"/>
</dbReference>
<dbReference type="EMBL" id="FPBT01000004">
    <property type="protein sequence ID" value="SFU41443.1"/>
    <property type="molecule type" value="Genomic_DNA"/>
</dbReference>
<feature type="domain" description="DUF2179" evidence="7">
    <location>
        <begin position="230"/>
        <end position="283"/>
    </location>
</feature>
<dbReference type="RefSeq" id="WP_090470290.1">
    <property type="nucleotide sequence ID" value="NZ_FOWF01000004.1"/>
</dbReference>